<evidence type="ECO:0000313" key="2">
    <source>
        <dbReference type="EMBL" id="PSC69363.1"/>
    </source>
</evidence>
<dbReference type="PANTHER" id="PTHR11362:SF82">
    <property type="entry name" value="PHOSPHATIDYLETHANOLAMINE-BINDING PROTEIN 4"/>
    <property type="match status" value="1"/>
</dbReference>
<keyword evidence="3" id="KW-1185">Reference proteome</keyword>
<dbReference type="CDD" id="cd00866">
    <property type="entry name" value="PEBP_euk"/>
    <property type="match status" value="1"/>
</dbReference>
<feature type="region of interest" description="Disordered" evidence="1">
    <location>
        <begin position="1"/>
        <end position="23"/>
    </location>
</feature>
<dbReference type="Proteomes" id="UP000239649">
    <property type="component" value="Unassembled WGS sequence"/>
</dbReference>
<dbReference type="STRING" id="554055.A0A2P6V5K2"/>
<evidence type="ECO:0000313" key="3">
    <source>
        <dbReference type="Proteomes" id="UP000239649"/>
    </source>
</evidence>
<dbReference type="InterPro" id="IPR008914">
    <property type="entry name" value="PEBP"/>
</dbReference>
<dbReference type="InterPro" id="IPR036610">
    <property type="entry name" value="PEBP-like_sf"/>
</dbReference>
<accession>A0A2P6V5K2</accession>
<dbReference type="SUPFAM" id="SSF49777">
    <property type="entry name" value="PEBP-like"/>
    <property type="match status" value="1"/>
</dbReference>
<reference evidence="2 3" key="1">
    <citation type="journal article" date="2018" name="Plant J.">
        <title>Genome sequences of Chlorella sorokiniana UTEX 1602 and Micractinium conductrix SAG 241.80: implications to maltose excretion by a green alga.</title>
        <authorList>
            <person name="Arriola M.B."/>
            <person name="Velmurugan N."/>
            <person name="Zhang Y."/>
            <person name="Plunkett M.H."/>
            <person name="Hondzo H."/>
            <person name="Barney B.M."/>
        </authorList>
    </citation>
    <scope>NUCLEOTIDE SEQUENCE [LARGE SCALE GENOMIC DNA]</scope>
    <source>
        <strain evidence="2 3">SAG 241.80</strain>
    </source>
</reference>
<dbReference type="PANTHER" id="PTHR11362">
    <property type="entry name" value="PHOSPHATIDYLETHANOLAMINE-BINDING PROTEIN"/>
    <property type="match status" value="1"/>
</dbReference>
<name>A0A2P6V5K2_9CHLO</name>
<dbReference type="Pfam" id="PF01161">
    <property type="entry name" value="PBP"/>
    <property type="match status" value="1"/>
</dbReference>
<dbReference type="Gene3D" id="3.90.280.10">
    <property type="entry name" value="PEBP-like"/>
    <property type="match status" value="1"/>
</dbReference>
<sequence>MPKPVTSPEQIAQRPPETSNYPDLISDTTVAFAMCKAVPEIVDEVSDTAKFNVRFGSQEFENGRTIGASDDMLLLEPEVSIQTPGTYTLMLVDPDAPSPTSPKYRSWLHWLVINIPQHDVARGEVAVPYMPPEPAKGKHRLLFLLFKQSGRVTVRPPSKRQGFQVRAFAQEHNLGNPAAGLFAWAHNAEDCTLLPVCCCCVLLSNVAVSQGPTACRQTMASSAGASAARQLLQAAKPLPAAARQCRHPAGRPAPLRRLPQSGSDPCVELLTATATESGGAPCCILPASKGYRTQSRGLFALLSLETLSAETLVFSLAAVEGHVAQTCAACPNNAAQGAPADAVAMHQQHQRQQPSPLVYSPEFNAYLERCLELAATRPDLGPAPAVLLLQIVSHLGYATDPCLAPAFRAFYLHLRVALEAAADLHQEAITPQVALAMFEAWARMGAVPMNSSAFGHALRSHIKTGGFAPQELARLLAAMASMRASQPRYRPCAYDVADVCGALLASNLQHLAAPHLASVAASLGAFPWPVYQCVVPLLKAGAHEGVRRLAVGELSPPAGSRLVAAALASAHALSPRIGAELEAEVAGWKAQARLAAGNQIIAFPAEVPAGAAAAAQPAQRAAAPPLSAFLA</sequence>
<gene>
    <name evidence="2" type="ORF">C2E20_7086</name>
</gene>
<protein>
    <submittedName>
        <fullName evidence="2">FLOWERING LOCUS T-like isoform X2</fullName>
    </submittedName>
</protein>
<proteinExistence type="predicted"/>
<dbReference type="EMBL" id="LHPF02000027">
    <property type="protein sequence ID" value="PSC69363.1"/>
    <property type="molecule type" value="Genomic_DNA"/>
</dbReference>
<evidence type="ECO:0000256" key="1">
    <source>
        <dbReference type="SAM" id="MobiDB-lite"/>
    </source>
</evidence>
<dbReference type="AlphaFoldDB" id="A0A2P6V5K2"/>
<dbReference type="OrthoDB" id="506124at2759"/>
<comment type="caution">
    <text evidence="2">The sequence shown here is derived from an EMBL/GenBank/DDBJ whole genome shotgun (WGS) entry which is preliminary data.</text>
</comment>
<dbReference type="InterPro" id="IPR035810">
    <property type="entry name" value="PEBP_euk"/>
</dbReference>
<organism evidence="2 3">
    <name type="scientific">Micractinium conductrix</name>
    <dbReference type="NCBI Taxonomy" id="554055"/>
    <lineage>
        <taxon>Eukaryota</taxon>
        <taxon>Viridiplantae</taxon>
        <taxon>Chlorophyta</taxon>
        <taxon>core chlorophytes</taxon>
        <taxon>Trebouxiophyceae</taxon>
        <taxon>Chlorellales</taxon>
        <taxon>Chlorellaceae</taxon>
        <taxon>Chlorella clade</taxon>
        <taxon>Micractinium</taxon>
    </lineage>
</organism>